<reference evidence="2" key="1">
    <citation type="journal article" date="2023" name="G3 (Bethesda)">
        <title>Genome assembly and association tests identify interacting loci associated with vigor, precocity, and sex in interspecific pistachio rootstocks.</title>
        <authorList>
            <person name="Palmer W."/>
            <person name="Jacygrad E."/>
            <person name="Sagayaradj S."/>
            <person name="Cavanaugh K."/>
            <person name="Han R."/>
            <person name="Bertier L."/>
            <person name="Beede B."/>
            <person name="Kafkas S."/>
            <person name="Golino D."/>
            <person name="Preece J."/>
            <person name="Michelmore R."/>
        </authorList>
    </citation>
    <scope>NUCLEOTIDE SEQUENCE [LARGE SCALE GENOMIC DNA]</scope>
</reference>
<gene>
    <name evidence="1" type="ORF">Patl1_05715</name>
</gene>
<proteinExistence type="predicted"/>
<keyword evidence="2" id="KW-1185">Reference proteome</keyword>
<protein>
    <submittedName>
        <fullName evidence="1">Uncharacterized protein</fullName>
    </submittedName>
</protein>
<dbReference type="Proteomes" id="UP001164250">
    <property type="component" value="Chromosome 3"/>
</dbReference>
<accession>A0ACC1BT04</accession>
<name>A0ACC1BT04_9ROSI</name>
<evidence type="ECO:0000313" key="1">
    <source>
        <dbReference type="EMBL" id="KAJ0102243.1"/>
    </source>
</evidence>
<sequence length="277" mass="30878">MIDPVPPHQEFSHSIATKDVTINGTTNLRVRIYQPEKQHDDQHKLPILLHFHGGGFCVSQPNCFMYYNIYSRLAKSVPAVIVSVYLRLAPEHRLPAACDDGFEALMWLRSLAQGGNVVHEVAARAGNVHDITPLKLVGAIPIHPGFMRAERSKSELEKPESPFLTLEMVDKLIKLALPEGCNKDHHLTCPMGAAAPPLNELKLPPFLVCVAENDLMYDTELEYYEAMKKAEKDVGLVTSNGMGHCFYLNKIAIDMDPKTGGETINLIQSISEFIKKH</sequence>
<organism evidence="1 2">
    <name type="scientific">Pistacia atlantica</name>
    <dbReference type="NCBI Taxonomy" id="434234"/>
    <lineage>
        <taxon>Eukaryota</taxon>
        <taxon>Viridiplantae</taxon>
        <taxon>Streptophyta</taxon>
        <taxon>Embryophyta</taxon>
        <taxon>Tracheophyta</taxon>
        <taxon>Spermatophyta</taxon>
        <taxon>Magnoliopsida</taxon>
        <taxon>eudicotyledons</taxon>
        <taxon>Gunneridae</taxon>
        <taxon>Pentapetalae</taxon>
        <taxon>rosids</taxon>
        <taxon>malvids</taxon>
        <taxon>Sapindales</taxon>
        <taxon>Anacardiaceae</taxon>
        <taxon>Pistacia</taxon>
    </lineage>
</organism>
<comment type="caution">
    <text evidence="1">The sequence shown here is derived from an EMBL/GenBank/DDBJ whole genome shotgun (WGS) entry which is preliminary data.</text>
</comment>
<evidence type="ECO:0000313" key="2">
    <source>
        <dbReference type="Proteomes" id="UP001164250"/>
    </source>
</evidence>
<dbReference type="EMBL" id="CM047899">
    <property type="protein sequence ID" value="KAJ0102243.1"/>
    <property type="molecule type" value="Genomic_DNA"/>
</dbReference>